<feature type="chain" id="PRO_5022784176" evidence="2">
    <location>
        <begin position="23"/>
        <end position="421"/>
    </location>
</feature>
<dbReference type="EMBL" id="VDUZ01000010">
    <property type="protein sequence ID" value="TXL76664.1"/>
    <property type="molecule type" value="Genomic_DNA"/>
</dbReference>
<sequence length="421" mass="46547">MRSIRHVCLVMWLMLAATTATVARGQIPLPRDVGTTAEPRVHDGRERYLGVWGRDAWSESRPAAVEVEVDSSTGGLTVTNGFDRDHWRPFPSGFLRSAGRIENGELVTALSPVVTGRYRLLPDGRLFARLERRGTWHEVRYAIFERLPTEPQARAAAPADTEARPWRMVDIPMTDPGTGRPITLKATFYPPVVPGPVPLLLMNHGDVTPGVESLVQRHGELARLFVSRGWAVLELMRRGAGGSGGTLLPEIRRDGPLTAEYGDRRMASDIADVDAALAAVRAWPQIDAHRILLGGQSRGGLIAIEYLAARPESALGAINFSGGAWSEADERTFLQGRYTRDRFARAGAVIRKPTLWLYGDNDRYYSAPFIQSWFDAYRAAGGDGTLRIVSGVPRNGHDLVFHPDFWESTMLDMITRITDAK</sequence>
<keyword evidence="2" id="KW-0732">Signal</keyword>
<evidence type="ECO:0000313" key="3">
    <source>
        <dbReference type="EMBL" id="TXL76664.1"/>
    </source>
</evidence>
<accession>A0A5C8PPK3</accession>
<gene>
    <name evidence="3" type="ORF">FHP25_10670</name>
</gene>
<dbReference type="PANTHER" id="PTHR22946:SF9">
    <property type="entry name" value="POLYKETIDE TRANSFERASE AF380"/>
    <property type="match status" value="1"/>
</dbReference>
<dbReference type="GO" id="GO:0052689">
    <property type="term" value="F:carboxylic ester hydrolase activity"/>
    <property type="evidence" value="ECO:0007669"/>
    <property type="project" value="UniProtKB-ARBA"/>
</dbReference>
<keyword evidence="1" id="KW-0378">Hydrolase</keyword>
<dbReference type="InterPro" id="IPR029058">
    <property type="entry name" value="AB_hydrolase_fold"/>
</dbReference>
<dbReference type="Gene3D" id="3.40.50.1820">
    <property type="entry name" value="alpha/beta hydrolase"/>
    <property type="match status" value="1"/>
</dbReference>
<dbReference type="SUPFAM" id="SSF53474">
    <property type="entry name" value="alpha/beta-Hydrolases"/>
    <property type="match status" value="1"/>
</dbReference>
<evidence type="ECO:0000256" key="1">
    <source>
        <dbReference type="ARBA" id="ARBA00022801"/>
    </source>
</evidence>
<dbReference type="OrthoDB" id="7839439at2"/>
<dbReference type="Proteomes" id="UP000321638">
    <property type="component" value="Unassembled WGS sequence"/>
</dbReference>
<keyword evidence="4" id="KW-1185">Reference proteome</keyword>
<dbReference type="InterPro" id="IPR002471">
    <property type="entry name" value="Pept_S9_AS"/>
</dbReference>
<dbReference type="InterPro" id="IPR050261">
    <property type="entry name" value="FrsA_esterase"/>
</dbReference>
<dbReference type="GO" id="GO:0004252">
    <property type="term" value="F:serine-type endopeptidase activity"/>
    <property type="evidence" value="ECO:0007669"/>
    <property type="project" value="InterPro"/>
</dbReference>
<dbReference type="PROSITE" id="PS00708">
    <property type="entry name" value="PRO_ENDOPEP_SER"/>
    <property type="match status" value="1"/>
</dbReference>
<proteinExistence type="predicted"/>
<dbReference type="PANTHER" id="PTHR22946">
    <property type="entry name" value="DIENELACTONE HYDROLASE DOMAIN-CONTAINING PROTEIN-RELATED"/>
    <property type="match status" value="1"/>
</dbReference>
<organism evidence="3 4">
    <name type="scientific">Vineibacter terrae</name>
    <dbReference type="NCBI Taxonomy" id="2586908"/>
    <lineage>
        <taxon>Bacteria</taxon>
        <taxon>Pseudomonadati</taxon>
        <taxon>Pseudomonadota</taxon>
        <taxon>Alphaproteobacteria</taxon>
        <taxon>Hyphomicrobiales</taxon>
        <taxon>Vineibacter</taxon>
    </lineage>
</organism>
<reference evidence="3 4" key="1">
    <citation type="submission" date="2019-06" db="EMBL/GenBank/DDBJ databases">
        <title>New taxonomy in bacterial strain CC-CFT640, isolated from vineyard.</title>
        <authorList>
            <person name="Lin S.-Y."/>
            <person name="Tsai C.-F."/>
            <person name="Young C.-C."/>
        </authorList>
    </citation>
    <scope>NUCLEOTIDE SEQUENCE [LARGE SCALE GENOMIC DNA]</scope>
    <source>
        <strain evidence="3 4">CC-CFT640</strain>
    </source>
</reference>
<evidence type="ECO:0000256" key="2">
    <source>
        <dbReference type="SAM" id="SignalP"/>
    </source>
</evidence>
<protein>
    <submittedName>
        <fullName evidence="3">Uncharacterized protein</fullName>
    </submittedName>
</protein>
<name>A0A5C8PPK3_9HYPH</name>
<feature type="signal peptide" evidence="2">
    <location>
        <begin position="1"/>
        <end position="22"/>
    </location>
</feature>
<evidence type="ECO:0000313" key="4">
    <source>
        <dbReference type="Proteomes" id="UP000321638"/>
    </source>
</evidence>
<dbReference type="GO" id="GO:0006508">
    <property type="term" value="P:proteolysis"/>
    <property type="evidence" value="ECO:0007669"/>
    <property type="project" value="InterPro"/>
</dbReference>
<dbReference type="AlphaFoldDB" id="A0A5C8PPK3"/>
<comment type="caution">
    <text evidence="3">The sequence shown here is derived from an EMBL/GenBank/DDBJ whole genome shotgun (WGS) entry which is preliminary data.</text>
</comment>